<evidence type="ECO:0000313" key="5">
    <source>
        <dbReference type="EMBL" id="MEO1766028.1"/>
    </source>
</evidence>
<comment type="subcellular location">
    <subcellularLocation>
        <location evidence="1">Cell membrane</location>
        <topology evidence="1">Multi-pass membrane protein</topology>
    </subcellularLocation>
</comment>
<accession>A0ABV0EBI4</accession>
<gene>
    <name evidence="5" type="ORF">V6E02_02220</name>
</gene>
<dbReference type="Gene3D" id="2.70.150.10">
    <property type="entry name" value="Calcium-transporting ATPase, cytoplasmic transduction domain A"/>
    <property type="match status" value="1"/>
</dbReference>
<dbReference type="Gene3D" id="1.20.1110.10">
    <property type="entry name" value="Calcium-transporting ATPase, transmembrane domain"/>
    <property type="match status" value="1"/>
</dbReference>
<dbReference type="InterPro" id="IPR023298">
    <property type="entry name" value="ATPase_P-typ_TM_dom_sf"/>
</dbReference>
<keyword evidence="3" id="KW-1133">Transmembrane helix</keyword>
<dbReference type="PANTHER" id="PTHR43294">
    <property type="entry name" value="SODIUM/POTASSIUM-TRANSPORTING ATPASE SUBUNIT ALPHA"/>
    <property type="match status" value="1"/>
</dbReference>
<dbReference type="PANTHER" id="PTHR43294:SF21">
    <property type="entry name" value="CATION TRANSPORTING ATPASE"/>
    <property type="match status" value="1"/>
</dbReference>
<dbReference type="RefSeq" id="WP_347306696.1">
    <property type="nucleotide sequence ID" value="NZ_JBAJEX010000001.1"/>
</dbReference>
<comment type="caution">
    <text evidence="5">The sequence shown here is derived from an EMBL/GenBank/DDBJ whole genome shotgun (WGS) entry which is preliminary data.</text>
</comment>
<keyword evidence="3" id="KW-0472">Membrane</keyword>
<dbReference type="InterPro" id="IPR050510">
    <property type="entry name" value="Cation_transp_ATPase_P-type"/>
</dbReference>
<name>A0ABV0EBI4_9BURK</name>
<feature type="transmembrane region" description="Helical" evidence="3">
    <location>
        <begin position="84"/>
        <end position="102"/>
    </location>
</feature>
<keyword evidence="3" id="KW-0812">Transmembrane</keyword>
<proteinExistence type="predicted"/>
<evidence type="ECO:0000256" key="2">
    <source>
        <dbReference type="ARBA" id="ARBA00022475"/>
    </source>
</evidence>
<dbReference type="EMBL" id="JBAJEX010000001">
    <property type="protein sequence ID" value="MEO1766028.1"/>
    <property type="molecule type" value="Genomic_DNA"/>
</dbReference>
<keyword evidence="2" id="KW-1003">Cell membrane</keyword>
<dbReference type="Pfam" id="PF00690">
    <property type="entry name" value="Cation_ATPase_N"/>
    <property type="match status" value="1"/>
</dbReference>
<evidence type="ECO:0000256" key="3">
    <source>
        <dbReference type="SAM" id="Phobius"/>
    </source>
</evidence>
<protein>
    <submittedName>
        <fullName evidence="5">Cation-transporting P-type ATPase</fullName>
    </submittedName>
</protein>
<dbReference type="Proteomes" id="UP001482231">
    <property type="component" value="Unassembled WGS sequence"/>
</dbReference>
<feature type="domain" description="Cation-transporting P-type ATPase N-terminal" evidence="4">
    <location>
        <begin position="2"/>
        <end position="75"/>
    </location>
</feature>
<evidence type="ECO:0000313" key="6">
    <source>
        <dbReference type="Proteomes" id="UP001482231"/>
    </source>
</evidence>
<sequence length="129" mass="14211">MKIHQLDIDQALASLGSTAAGLSAAEAARRLREFGPNRVEAVARESVLLRLLREFVHLFALILWLAAALAFVAEWRAPGQGMATLGMAIIGVIVVNGSFSFWQEYRAERTLEALKRLLPHRVKCAATAW</sequence>
<reference evidence="5 6" key="1">
    <citation type="submission" date="2024-02" db="EMBL/GenBank/DDBJ databases">
        <title>New thermophilic sulfur-oxidizing bacteria from a hot springs of the Uzon caldera (Kamchatka, Russia).</title>
        <authorList>
            <person name="Dukat A.M."/>
            <person name="Elcheninov A.G."/>
            <person name="Frolov E.N."/>
        </authorList>
    </citation>
    <scope>NUCLEOTIDE SEQUENCE [LARGE SCALE GENOMIC DNA]</scope>
    <source>
        <strain evidence="5 6">AK1</strain>
    </source>
</reference>
<dbReference type="SUPFAM" id="SSF81665">
    <property type="entry name" value="Calcium ATPase, transmembrane domain M"/>
    <property type="match status" value="1"/>
</dbReference>
<feature type="transmembrane region" description="Helical" evidence="3">
    <location>
        <begin position="51"/>
        <end position="72"/>
    </location>
</feature>
<dbReference type="SMART" id="SM00831">
    <property type="entry name" value="Cation_ATPase_N"/>
    <property type="match status" value="1"/>
</dbReference>
<dbReference type="InterPro" id="IPR004014">
    <property type="entry name" value="ATPase_P-typ_cation-transptr_N"/>
</dbReference>
<evidence type="ECO:0000259" key="4">
    <source>
        <dbReference type="SMART" id="SM00831"/>
    </source>
</evidence>
<keyword evidence="6" id="KW-1185">Reference proteome</keyword>
<organism evidence="5 6">
    <name type="scientific">Thiobacter aerophilum</name>
    <dbReference type="NCBI Taxonomy" id="3121275"/>
    <lineage>
        <taxon>Bacteria</taxon>
        <taxon>Pseudomonadati</taxon>
        <taxon>Pseudomonadota</taxon>
        <taxon>Betaproteobacteria</taxon>
        <taxon>Burkholderiales</taxon>
        <taxon>Thiobacteraceae</taxon>
        <taxon>Thiobacter</taxon>
    </lineage>
</organism>
<evidence type="ECO:0000256" key="1">
    <source>
        <dbReference type="ARBA" id="ARBA00004651"/>
    </source>
</evidence>